<dbReference type="GO" id="GO:0008137">
    <property type="term" value="F:NADH dehydrogenase (ubiquinone) activity"/>
    <property type="evidence" value="ECO:0007669"/>
    <property type="project" value="InterPro"/>
</dbReference>
<evidence type="ECO:0000256" key="1">
    <source>
        <dbReference type="SAM" id="MobiDB-lite"/>
    </source>
</evidence>
<feature type="domain" description="NADH:ubiquinone oxidoreductase 30kDa subunit" evidence="2">
    <location>
        <begin position="17"/>
        <end position="93"/>
    </location>
</feature>
<dbReference type="RefSeq" id="WP_087195690.1">
    <property type="nucleotide sequence ID" value="NZ_DBEYRC010000126.1"/>
</dbReference>
<name>A0A2K2U7H9_9ACTN</name>
<keyword evidence="3" id="KW-0830">Ubiquinone</keyword>
<dbReference type="InterPro" id="IPR001268">
    <property type="entry name" value="NADH_UbQ_OxRdtase_30kDa_su"/>
</dbReference>
<protein>
    <submittedName>
        <fullName evidence="3">NADH:ubiquinone oxidoreductase</fullName>
    </submittedName>
</protein>
<organism evidence="3 4">
    <name type="scientific">Rubneribacter badeniensis</name>
    <dbReference type="NCBI Taxonomy" id="2070688"/>
    <lineage>
        <taxon>Bacteria</taxon>
        <taxon>Bacillati</taxon>
        <taxon>Actinomycetota</taxon>
        <taxon>Coriobacteriia</taxon>
        <taxon>Eggerthellales</taxon>
        <taxon>Eggerthellaceae</taxon>
        <taxon>Rubneribacter</taxon>
    </lineage>
</organism>
<feature type="region of interest" description="Disordered" evidence="1">
    <location>
        <begin position="153"/>
        <end position="179"/>
    </location>
</feature>
<dbReference type="Proteomes" id="UP000236488">
    <property type="component" value="Unassembled WGS sequence"/>
</dbReference>
<evidence type="ECO:0000313" key="3">
    <source>
        <dbReference type="EMBL" id="PNV66285.1"/>
    </source>
</evidence>
<evidence type="ECO:0000313" key="4">
    <source>
        <dbReference type="Proteomes" id="UP000236488"/>
    </source>
</evidence>
<dbReference type="EMBL" id="PPEL01000005">
    <property type="protein sequence ID" value="PNV66285.1"/>
    <property type="molecule type" value="Genomic_DNA"/>
</dbReference>
<reference evidence="3 4" key="1">
    <citation type="journal article" date="2018" name="Int. J. Syst. Evol. Microbiol.">
        <title>Rubneribacter badeniensis gen. nov., sp. nov. and Enteroscipio rubneri gen. nov., sp. nov., new members of the Eggerthellaceae isolated from human faeces.</title>
        <authorList>
            <person name="Danylec N."/>
            <person name="Gobl A."/>
            <person name="Stoll D.A."/>
            <person name="Hetzer B."/>
            <person name="Kulling S.E."/>
            <person name="Huch M."/>
        </authorList>
    </citation>
    <scope>NUCLEOTIDE SEQUENCE [LARGE SCALE GENOMIC DNA]</scope>
    <source>
        <strain evidence="3 4">ResAG-85</strain>
    </source>
</reference>
<dbReference type="InterPro" id="IPR037232">
    <property type="entry name" value="NADH_quin_OxRdtase_su_C/D-like"/>
</dbReference>
<comment type="caution">
    <text evidence="3">The sequence shown here is derived from an EMBL/GenBank/DDBJ whole genome shotgun (WGS) entry which is preliminary data.</text>
</comment>
<dbReference type="SUPFAM" id="SSF143243">
    <property type="entry name" value="Nqo5-like"/>
    <property type="match status" value="1"/>
</dbReference>
<dbReference type="AlphaFoldDB" id="A0A2K2U7H9"/>
<gene>
    <name evidence="3" type="ORF">C2L80_02410</name>
</gene>
<dbReference type="Pfam" id="PF00329">
    <property type="entry name" value="Complex1_30kDa"/>
    <property type="match status" value="1"/>
</dbReference>
<proteinExistence type="predicted"/>
<evidence type="ECO:0000259" key="2">
    <source>
        <dbReference type="Pfam" id="PF00329"/>
    </source>
</evidence>
<sequence length="246" mass="25799">MALEIEFAPLSVEELPALAAEKKAEGARFVQLLAVNTEEGIDLVYTFMKGGVLTNHEIKGVGPDMTVPSITDQFLAAFVFENEAHDLFGVSISDIAIDFGGNFYALSQKEPMTIISPEQKAAREKAKKLAAAKAAKERQAAATAAQAEYLAGHPDAQAGSKPRGPIEPSGSDDLDARLAGVDPEKVARVKAALAAKAKKAAKAEAAAKESALEEKLAGMDPEKAAKVRAAMEAKAAREAAAQKEGE</sequence>
<accession>A0A2K2U7H9</accession>
<keyword evidence="4" id="KW-1185">Reference proteome</keyword>